<organism evidence="1 2">
    <name type="scientific">Candidatus Protoclostridium stercorigallinarum</name>
    <dbReference type="NCBI Taxonomy" id="2838741"/>
    <lineage>
        <taxon>Bacteria</taxon>
        <taxon>Bacillati</taxon>
        <taxon>Bacillota</taxon>
        <taxon>Clostridia</taxon>
        <taxon>Candidatus Protoclostridium</taxon>
    </lineage>
</organism>
<accession>A0A9D1Q0J5</accession>
<gene>
    <name evidence="1" type="primary">spoVAD</name>
    <name evidence="1" type="ORF">H9892_04095</name>
</gene>
<dbReference type="PIRSF" id="PIRSF011570">
    <property type="entry name" value="SpoVAD"/>
    <property type="match status" value="1"/>
</dbReference>
<sequence length="333" mass="35247">MTGKSQTLTFGNMPRLIAGMSVVGKRESEGPLGKYFDRVEPDPKMGRNTFEQGESAMLKTAIEGAANKAGMTVYDFDALFAGDLLNQLVSSSYAAREMPVSYFGLYSACSTMTEALALAAATVNAGYYETAACATASHFATAERQYRFPLEYGCQRPPYAQWTVTAAGCSVVVADGDGPAITHATIGRVVDLGITDANNMGAAMAPAAMDTFFAVLDDTGMDVSDLDGIFSGDLGRLGSEILRDLCREKGVELGQRYADCGDMMFSRGQNCYSGGSGAGCSASVLNSFILKKMKEGCYRRVLLMATGALMSPTTSFQGESIPAVCHGVILENV</sequence>
<dbReference type="GO" id="GO:0016746">
    <property type="term" value="F:acyltransferase activity"/>
    <property type="evidence" value="ECO:0007669"/>
    <property type="project" value="InterPro"/>
</dbReference>
<dbReference type="SUPFAM" id="SSF53901">
    <property type="entry name" value="Thiolase-like"/>
    <property type="match status" value="1"/>
</dbReference>
<dbReference type="NCBIfam" id="NF006160">
    <property type="entry name" value="PRK08304.1"/>
    <property type="match status" value="1"/>
</dbReference>
<reference evidence="1" key="1">
    <citation type="journal article" date="2021" name="PeerJ">
        <title>Extensive microbial diversity within the chicken gut microbiome revealed by metagenomics and culture.</title>
        <authorList>
            <person name="Gilroy R."/>
            <person name="Ravi A."/>
            <person name="Getino M."/>
            <person name="Pursley I."/>
            <person name="Horton D.L."/>
            <person name="Alikhan N.F."/>
            <person name="Baker D."/>
            <person name="Gharbi K."/>
            <person name="Hall N."/>
            <person name="Watson M."/>
            <person name="Adriaenssens E.M."/>
            <person name="Foster-Nyarko E."/>
            <person name="Jarju S."/>
            <person name="Secka A."/>
            <person name="Antonio M."/>
            <person name="Oren A."/>
            <person name="Chaudhuri R.R."/>
            <person name="La Ragione R."/>
            <person name="Hildebrand F."/>
            <person name="Pallen M.J."/>
        </authorList>
    </citation>
    <scope>NUCLEOTIDE SEQUENCE</scope>
    <source>
        <strain evidence="1">12435</strain>
    </source>
</reference>
<reference evidence="1" key="2">
    <citation type="submission" date="2021-04" db="EMBL/GenBank/DDBJ databases">
        <authorList>
            <person name="Gilroy R."/>
        </authorList>
    </citation>
    <scope>NUCLEOTIDE SEQUENCE</scope>
    <source>
        <strain evidence="1">12435</strain>
    </source>
</reference>
<proteinExistence type="predicted"/>
<name>A0A9D1Q0J5_9FIRM</name>
<dbReference type="InterPro" id="IPR010894">
    <property type="entry name" value="SpoVAD"/>
</dbReference>
<dbReference type="AlphaFoldDB" id="A0A9D1Q0J5"/>
<dbReference type="Gene3D" id="3.40.47.40">
    <property type="entry name" value="Stage V sporulation protein AD"/>
    <property type="match status" value="1"/>
</dbReference>
<dbReference type="InterPro" id="IPR038369">
    <property type="entry name" value="SpoVAD_sf"/>
</dbReference>
<dbReference type="Pfam" id="PF07451">
    <property type="entry name" value="SpoVAD"/>
    <property type="match status" value="1"/>
</dbReference>
<dbReference type="EMBL" id="DXHS01000069">
    <property type="protein sequence ID" value="HIW02501.1"/>
    <property type="molecule type" value="Genomic_DNA"/>
</dbReference>
<dbReference type="NCBIfam" id="TIGR02845">
    <property type="entry name" value="spore_V_AD"/>
    <property type="match status" value="1"/>
</dbReference>
<dbReference type="InterPro" id="IPR016039">
    <property type="entry name" value="Thiolase-like"/>
</dbReference>
<comment type="caution">
    <text evidence="1">The sequence shown here is derived from an EMBL/GenBank/DDBJ whole genome shotgun (WGS) entry which is preliminary data.</text>
</comment>
<evidence type="ECO:0000313" key="2">
    <source>
        <dbReference type="Proteomes" id="UP000823990"/>
    </source>
</evidence>
<dbReference type="Proteomes" id="UP000823990">
    <property type="component" value="Unassembled WGS sequence"/>
</dbReference>
<protein>
    <submittedName>
        <fullName evidence="1">Stage V sporulation protein AD</fullName>
    </submittedName>
</protein>
<evidence type="ECO:0000313" key="1">
    <source>
        <dbReference type="EMBL" id="HIW02501.1"/>
    </source>
</evidence>